<evidence type="ECO:0000256" key="1">
    <source>
        <dbReference type="SAM" id="Phobius"/>
    </source>
</evidence>
<dbReference type="OrthoDB" id="594989at2"/>
<evidence type="ECO:0000313" key="3">
    <source>
        <dbReference type="Proteomes" id="UP000247973"/>
    </source>
</evidence>
<feature type="transmembrane region" description="Helical" evidence="1">
    <location>
        <begin position="117"/>
        <end position="135"/>
    </location>
</feature>
<keyword evidence="1" id="KW-0812">Transmembrane</keyword>
<feature type="transmembrane region" description="Helical" evidence="1">
    <location>
        <begin position="50"/>
        <end position="74"/>
    </location>
</feature>
<organism evidence="2 3">
    <name type="scientific">Dysgonomonas alginatilytica</name>
    <dbReference type="NCBI Taxonomy" id="1605892"/>
    <lineage>
        <taxon>Bacteria</taxon>
        <taxon>Pseudomonadati</taxon>
        <taxon>Bacteroidota</taxon>
        <taxon>Bacteroidia</taxon>
        <taxon>Bacteroidales</taxon>
        <taxon>Dysgonomonadaceae</taxon>
        <taxon>Dysgonomonas</taxon>
    </lineage>
</organism>
<dbReference type="Pfam" id="PF14126">
    <property type="entry name" value="DUF4293"/>
    <property type="match status" value="1"/>
</dbReference>
<feature type="transmembrane region" description="Helical" evidence="1">
    <location>
        <begin position="86"/>
        <end position="105"/>
    </location>
</feature>
<comment type="caution">
    <text evidence="2">The sequence shown here is derived from an EMBL/GenBank/DDBJ whole genome shotgun (WGS) entry which is preliminary data.</text>
</comment>
<sequence>MIQRIQSVYLLIAAILMAVTVCSPLAVLLGTPDSFYLFKSIGIFEDAITLSYPTWVVAALSVVSALLSFVVIFLFKKRKVQIKMCYTSIVCIILFYAAFVFYLYAGQTALSAEFSKVEYGLAFPAISLILTVLALSKIKADEKLIQSLNRIR</sequence>
<dbReference type="EMBL" id="QICL01000002">
    <property type="protein sequence ID" value="PXV68182.1"/>
    <property type="molecule type" value="Genomic_DNA"/>
</dbReference>
<dbReference type="Proteomes" id="UP000247973">
    <property type="component" value="Unassembled WGS sequence"/>
</dbReference>
<keyword evidence="1" id="KW-1133">Transmembrane helix</keyword>
<gene>
    <name evidence="2" type="ORF">CLV62_102214</name>
</gene>
<keyword evidence="1" id="KW-0472">Membrane</keyword>
<dbReference type="AlphaFoldDB" id="A0A2V3PUD2"/>
<proteinExistence type="predicted"/>
<feature type="transmembrane region" description="Helical" evidence="1">
    <location>
        <begin position="7"/>
        <end position="30"/>
    </location>
</feature>
<keyword evidence="3" id="KW-1185">Reference proteome</keyword>
<dbReference type="RefSeq" id="WP_110309462.1">
    <property type="nucleotide sequence ID" value="NZ_QICL01000002.1"/>
</dbReference>
<protein>
    <submittedName>
        <fullName evidence="2">Uncharacterized protein DUF4293</fullName>
    </submittedName>
</protein>
<name>A0A2V3PUD2_9BACT</name>
<dbReference type="InterPro" id="IPR025635">
    <property type="entry name" value="DUF4293"/>
</dbReference>
<accession>A0A2V3PUD2</accession>
<evidence type="ECO:0000313" key="2">
    <source>
        <dbReference type="EMBL" id="PXV68182.1"/>
    </source>
</evidence>
<reference evidence="2 3" key="1">
    <citation type="submission" date="2018-03" db="EMBL/GenBank/DDBJ databases">
        <title>Genomic Encyclopedia of Archaeal and Bacterial Type Strains, Phase II (KMG-II): from individual species to whole genera.</title>
        <authorList>
            <person name="Goeker M."/>
        </authorList>
    </citation>
    <scope>NUCLEOTIDE SEQUENCE [LARGE SCALE GENOMIC DNA]</scope>
    <source>
        <strain evidence="2 3">DSM 100214</strain>
    </source>
</reference>